<feature type="transmembrane region" description="Helical" evidence="6">
    <location>
        <begin position="195"/>
        <end position="216"/>
    </location>
</feature>
<evidence type="ECO:0000256" key="2">
    <source>
        <dbReference type="ARBA" id="ARBA00007742"/>
    </source>
</evidence>
<keyword evidence="3 6" id="KW-0812">Transmembrane</keyword>
<evidence type="ECO:0000313" key="8">
    <source>
        <dbReference type="EMBL" id="KAF8395499.1"/>
    </source>
</evidence>
<feature type="transmembrane region" description="Helical" evidence="6">
    <location>
        <begin position="118"/>
        <end position="142"/>
    </location>
</feature>
<organism evidence="8 9">
    <name type="scientific">Tetracentron sinense</name>
    <name type="common">Spur-leaf</name>
    <dbReference type="NCBI Taxonomy" id="13715"/>
    <lineage>
        <taxon>Eukaryota</taxon>
        <taxon>Viridiplantae</taxon>
        <taxon>Streptophyta</taxon>
        <taxon>Embryophyta</taxon>
        <taxon>Tracheophyta</taxon>
        <taxon>Spermatophyta</taxon>
        <taxon>Magnoliopsida</taxon>
        <taxon>Trochodendrales</taxon>
        <taxon>Trochodendraceae</taxon>
        <taxon>Tetracentron</taxon>
    </lineage>
</organism>
<keyword evidence="9" id="KW-1185">Reference proteome</keyword>
<comment type="subcellular location">
    <subcellularLocation>
        <location evidence="1">Membrane</location>
        <topology evidence="1">Multi-pass membrane protein</topology>
    </subcellularLocation>
</comment>
<evidence type="ECO:0000256" key="5">
    <source>
        <dbReference type="ARBA" id="ARBA00023136"/>
    </source>
</evidence>
<evidence type="ECO:0000256" key="6">
    <source>
        <dbReference type="SAM" id="Phobius"/>
    </source>
</evidence>
<dbReference type="PANTHER" id="PTHR10556:SF35">
    <property type="entry name" value="3-OXO-5-ALPHA-STEROID 4-DEHYDROGENASE FAMILY PROTEIN"/>
    <property type="match status" value="1"/>
</dbReference>
<name>A0A834YTU5_TETSI</name>
<dbReference type="InterPro" id="IPR039357">
    <property type="entry name" value="SRD5A/TECR"/>
</dbReference>
<dbReference type="Pfam" id="PF02544">
    <property type="entry name" value="Steroid_dh"/>
    <property type="match status" value="1"/>
</dbReference>
<protein>
    <recommendedName>
        <fullName evidence="7">3-oxo-5-alpha-steroid 4-dehydrogenase C-terminal domain-containing protein</fullName>
    </recommendedName>
</protein>
<dbReference type="FunFam" id="1.20.120.1630:FF:000017">
    <property type="entry name" value="3-oxo-5-alpha-steroid 4-dehydrogenase family protein"/>
    <property type="match status" value="1"/>
</dbReference>
<comment type="caution">
    <text evidence="8">The sequence shown here is derived from an EMBL/GenBank/DDBJ whole genome shotgun (WGS) entry which is preliminary data.</text>
</comment>
<dbReference type="EMBL" id="JABCRI010000013">
    <property type="protein sequence ID" value="KAF8395499.1"/>
    <property type="molecule type" value="Genomic_DNA"/>
</dbReference>
<keyword evidence="5 6" id="KW-0472">Membrane</keyword>
<feature type="transmembrane region" description="Helical" evidence="6">
    <location>
        <begin position="222"/>
        <end position="240"/>
    </location>
</feature>
<comment type="similarity">
    <text evidence="2">Belongs to the steroid 5-alpha reductase family.</text>
</comment>
<dbReference type="Gene3D" id="1.20.120.1630">
    <property type="match status" value="1"/>
</dbReference>
<dbReference type="InterPro" id="IPR001104">
    <property type="entry name" value="3-oxo-5_a-steroid_4-DH_C"/>
</dbReference>
<dbReference type="OrthoDB" id="5788137at2759"/>
<dbReference type="GO" id="GO:0016020">
    <property type="term" value="C:membrane"/>
    <property type="evidence" value="ECO:0007669"/>
    <property type="project" value="UniProtKB-SubCell"/>
</dbReference>
<gene>
    <name evidence="8" type="ORF">HHK36_019445</name>
</gene>
<evidence type="ECO:0000256" key="4">
    <source>
        <dbReference type="ARBA" id="ARBA00022989"/>
    </source>
</evidence>
<accession>A0A834YTU5</accession>
<dbReference type="Proteomes" id="UP000655225">
    <property type="component" value="Unassembled WGS sequence"/>
</dbReference>
<evidence type="ECO:0000259" key="7">
    <source>
        <dbReference type="Pfam" id="PF02544"/>
    </source>
</evidence>
<dbReference type="PANTHER" id="PTHR10556">
    <property type="entry name" value="3-OXO-5-ALPHA-STEROID 4-DEHYDROGENASE"/>
    <property type="match status" value="1"/>
</dbReference>
<dbReference type="OMA" id="KFWHVVA"/>
<dbReference type="PROSITE" id="PS50244">
    <property type="entry name" value="S5A_REDUCTASE"/>
    <property type="match status" value="1"/>
</dbReference>
<feature type="transmembrane region" description="Helical" evidence="6">
    <location>
        <begin position="88"/>
        <end position="106"/>
    </location>
</feature>
<sequence length="264" mass="29977">MIPLWLRFIFPPPSSLFVTAMCVICVASASSGYSEIRGKHLQYSKFVNSQKIARKEIKLASRTGMLIWYIPAFLAGVASFALFPDEGFRFFLVRSAIAIHFFKRIFEVLFVHKYSGGMLLDSVILVSLGYFISITTMIYAQHLTGGVPDPPLDLKYIGVVLFFVGIGGNFYHHFILSKLREKGGDKGYKIPKGGLFDMIICPHYLFEILGFLGISFISQTVYAFSFTIGSTFYLMGRSYATRKWYLSKFENFPKEVRALIPYVF</sequence>
<evidence type="ECO:0000313" key="9">
    <source>
        <dbReference type="Proteomes" id="UP000655225"/>
    </source>
</evidence>
<feature type="domain" description="3-oxo-5-alpha-steroid 4-dehydrogenase C-terminal" evidence="7">
    <location>
        <begin position="155"/>
        <end position="264"/>
    </location>
</feature>
<evidence type="ECO:0000256" key="1">
    <source>
        <dbReference type="ARBA" id="ARBA00004141"/>
    </source>
</evidence>
<dbReference type="GO" id="GO:0006629">
    <property type="term" value="P:lipid metabolic process"/>
    <property type="evidence" value="ECO:0007669"/>
    <property type="project" value="InterPro"/>
</dbReference>
<feature type="transmembrane region" description="Helical" evidence="6">
    <location>
        <begin position="15"/>
        <end position="36"/>
    </location>
</feature>
<reference evidence="8 9" key="1">
    <citation type="submission" date="2020-04" db="EMBL/GenBank/DDBJ databases">
        <title>Plant Genome Project.</title>
        <authorList>
            <person name="Zhang R.-G."/>
        </authorList>
    </citation>
    <scope>NUCLEOTIDE SEQUENCE [LARGE SCALE GENOMIC DNA]</scope>
    <source>
        <strain evidence="8">YNK0</strain>
        <tissue evidence="8">Leaf</tissue>
    </source>
</reference>
<feature type="transmembrane region" description="Helical" evidence="6">
    <location>
        <begin position="154"/>
        <end position="174"/>
    </location>
</feature>
<dbReference type="AlphaFoldDB" id="A0A834YTU5"/>
<keyword evidence="4 6" id="KW-1133">Transmembrane helix</keyword>
<evidence type="ECO:0000256" key="3">
    <source>
        <dbReference type="ARBA" id="ARBA00022692"/>
    </source>
</evidence>
<feature type="transmembrane region" description="Helical" evidence="6">
    <location>
        <begin position="64"/>
        <end position="82"/>
    </location>
</feature>
<dbReference type="GO" id="GO:0016627">
    <property type="term" value="F:oxidoreductase activity, acting on the CH-CH group of donors"/>
    <property type="evidence" value="ECO:0007669"/>
    <property type="project" value="InterPro"/>
</dbReference>
<proteinExistence type="inferred from homology"/>